<dbReference type="FunFam" id="3.30.565.10:FF:000006">
    <property type="entry name" value="Sensor histidine kinase WalK"/>
    <property type="match status" value="1"/>
</dbReference>
<dbReference type="EMBL" id="VUOC01000004">
    <property type="protein sequence ID" value="KAA2240572.1"/>
    <property type="molecule type" value="Genomic_DNA"/>
</dbReference>
<dbReference type="InterPro" id="IPR035965">
    <property type="entry name" value="PAS-like_dom_sf"/>
</dbReference>
<keyword evidence="4" id="KW-0808">Transferase</keyword>
<evidence type="ECO:0000259" key="6">
    <source>
        <dbReference type="PROSITE" id="PS50109"/>
    </source>
</evidence>
<dbReference type="SMART" id="SM00065">
    <property type="entry name" value="GAF"/>
    <property type="match status" value="1"/>
</dbReference>
<dbReference type="AlphaFoldDB" id="A0A5B2VQP6"/>
<evidence type="ECO:0000256" key="2">
    <source>
        <dbReference type="ARBA" id="ARBA00012438"/>
    </source>
</evidence>
<dbReference type="Proteomes" id="UP000324611">
    <property type="component" value="Unassembled WGS sequence"/>
</dbReference>
<dbReference type="SMART" id="SM00091">
    <property type="entry name" value="PAS"/>
    <property type="match status" value="3"/>
</dbReference>
<reference evidence="9 10" key="1">
    <citation type="submission" date="2019-09" db="EMBL/GenBank/DDBJ databases">
        <title>Chitinophaga ginsengihumi sp. nov., isolated from soil of ginseng rhizosphere.</title>
        <authorList>
            <person name="Lee J."/>
        </authorList>
    </citation>
    <scope>NUCLEOTIDE SEQUENCE [LARGE SCALE GENOMIC DNA]</scope>
    <source>
        <strain evidence="9 10">BN140078</strain>
    </source>
</reference>
<evidence type="ECO:0000256" key="1">
    <source>
        <dbReference type="ARBA" id="ARBA00000085"/>
    </source>
</evidence>
<dbReference type="NCBIfam" id="TIGR00229">
    <property type="entry name" value="sensory_box"/>
    <property type="match status" value="3"/>
</dbReference>
<dbReference type="SUPFAM" id="SSF55874">
    <property type="entry name" value="ATPase domain of HSP90 chaperone/DNA topoisomerase II/histidine kinase"/>
    <property type="match status" value="1"/>
</dbReference>
<dbReference type="InterPro" id="IPR003594">
    <property type="entry name" value="HATPase_dom"/>
</dbReference>
<name>A0A5B2VQP6_9BACT</name>
<feature type="domain" description="PAC" evidence="8">
    <location>
        <begin position="409"/>
        <end position="461"/>
    </location>
</feature>
<evidence type="ECO:0000313" key="10">
    <source>
        <dbReference type="Proteomes" id="UP000324611"/>
    </source>
</evidence>
<dbReference type="Pfam" id="PF00512">
    <property type="entry name" value="HisKA"/>
    <property type="match status" value="1"/>
</dbReference>
<dbReference type="SUPFAM" id="SSF55781">
    <property type="entry name" value="GAF domain-like"/>
    <property type="match status" value="1"/>
</dbReference>
<evidence type="ECO:0000256" key="4">
    <source>
        <dbReference type="ARBA" id="ARBA00022679"/>
    </source>
</evidence>
<dbReference type="PANTHER" id="PTHR43304:SF1">
    <property type="entry name" value="PAC DOMAIN-CONTAINING PROTEIN"/>
    <property type="match status" value="1"/>
</dbReference>
<dbReference type="InterPro" id="IPR036890">
    <property type="entry name" value="HATPase_C_sf"/>
</dbReference>
<dbReference type="Pfam" id="PF13426">
    <property type="entry name" value="PAS_9"/>
    <property type="match status" value="1"/>
</dbReference>
<dbReference type="InterPro" id="IPR013655">
    <property type="entry name" value="PAS_fold_3"/>
</dbReference>
<dbReference type="InterPro" id="IPR000014">
    <property type="entry name" value="PAS"/>
</dbReference>
<dbReference type="SMART" id="SM00387">
    <property type="entry name" value="HATPase_c"/>
    <property type="match status" value="1"/>
</dbReference>
<dbReference type="InterPro" id="IPR004358">
    <property type="entry name" value="Sig_transdc_His_kin-like_C"/>
</dbReference>
<dbReference type="Gene3D" id="3.30.450.40">
    <property type="match status" value="1"/>
</dbReference>
<proteinExistence type="predicted"/>
<keyword evidence="10" id="KW-1185">Reference proteome</keyword>
<evidence type="ECO:0000259" key="8">
    <source>
        <dbReference type="PROSITE" id="PS50113"/>
    </source>
</evidence>
<organism evidence="9 10">
    <name type="scientific">Chitinophaga agrisoli</name>
    <dbReference type="NCBI Taxonomy" id="2607653"/>
    <lineage>
        <taxon>Bacteria</taxon>
        <taxon>Pseudomonadati</taxon>
        <taxon>Bacteroidota</taxon>
        <taxon>Chitinophagia</taxon>
        <taxon>Chitinophagales</taxon>
        <taxon>Chitinophagaceae</taxon>
        <taxon>Chitinophaga</taxon>
    </lineage>
</organism>
<dbReference type="InterPro" id="IPR036097">
    <property type="entry name" value="HisK_dim/P_sf"/>
</dbReference>
<dbReference type="InterPro" id="IPR013767">
    <property type="entry name" value="PAS_fold"/>
</dbReference>
<dbReference type="Gene3D" id="3.30.450.20">
    <property type="entry name" value="PAS domain"/>
    <property type="match status" value="3"/>
</dbReference>
<sequence>MPGEGIQAHSNGQGQEKEALIAQPGESPQTSAILELLLESAKAITSEVDLEKLVQRITDIGTSLSHAQFGAFFYNVINESGEEYMLYTISGVPKEAFSKFPMPRNTKIFDPTFSGRGTVRYDDVTQQPHYAQNPPYQGMPRGHLPVRSYLAAPVISPINGEVIGGLFFGHSDTGVFTATSEKLIEGVAAQAAIAMGNARLFEEKKKTERTLLEQREQYSSIFNSTSDAILIYNEDGIIAETNPAAEKMYGYAHRELIGMHGSLLLQQSPEEFEGIREIVKTGRSYTGTAIHRRKDGVAIHTDMVVTPFLFKDRQHLLAVIRDVSPYSGTAEALRKMEAFANTITQASPVALWMTNNKAENTYVNQTWIDWTGRPFEMHHGAQWMDAIDPADKAPMREAFLSAFQHRKNFEFEFRITRRDGGVRWCVSNASPYYSPTGVFEGYAGSCMDITDRKTTLEKLQSRNALINTLTNNTMQALFMIDDRQVCTYMNPAAEQMTGYKLHELQEKPLHYYIHHTRQDGRHYPIDDCPIDQAMKAHHQISGEEVFVHRDSHFYPVAFIFSPILENSILKGGVLEVRDTTEEKRIQEALRTREELEKYILEQKVKERTAELEKLNYELLQFTSVASHDLKEPLRKISIFSKMLKDKVDHLELLSDPAIYKYIDTIIYSSGRMSALIDDLLAFSRLSQDKLQFEQVDLQALLQQIWFDLEISVKEKDAELRYSGETMVTGVPLLLGQLFQNLISNSLKFAHKDRTPVITVHTAKEQVDGEYFTHITFADNGIGFKNAYAEKIFEVFQRLHTKDQYDGTGIGLAIVKKIVSLHHGTISAVGVEGEGSRFEVELPWEGRYS</sequence>
<dbReference type="CDD" id="cd00082">
    <property type="entry name" value="HisKA"/>
    <property type="match status" value="1"/>
</dbReference>
<feature type="domain" description="PAS" evidence="7">
    <location>
        <begin position="462"/>
        <end position="514"/>
    </location>
</feature>
<dbReference type="InterPro" id="IPR029016">
    <property type="entry name" value="GAF-like_dom_sf"/>
</dbReference>
<dbReference type="CDD" id="cd00130">
    <property type="entry name" value="PAS"/>
    <property type="match status" value="3"/>
</dbReference>
<dbReference type="SUPFAM" id="SSF55785">
    <property type="entry name" value="PYP-like sensor domain (PAS domain)"/>
    <property type="match status" value="3"/>
</dbReference>
<dbReference type="EC" id="2.7.13.3" evidence="2"/>
<dbReference type="SMART" id="SM00086">
    <property type="entry name" value="PAC"/>
    <property type="match status" value="3"/>
</dbReference>
<dbReference type="Pfam" id="PF13185">
    <property type="entry name" value="GAF_2"/>
    <property type="match status" value="1"/>
</dbReference>
<dbReference type="PANTHER" id="PTHR43304">
    <property type="entry name" value="PHYTOCHROME-LIKE PROTEIN CPH1"/>
    <property type="match status" value="1"/>
</dbReference>
<dbReference type="SUPFAM" id="SSF47384">
    <property type="entry name" value="Homodimeric domain of signal transducing histidine kinase"/>
    <property type="match status" value="1"/>
</dbReference>
<dbReference type="InterPro" id="IPR003661">
    <property type="entry name" value="HisK_dim/P_dom"/>
</dbReference>
<dbReference type="InterPro" id="IPR005467">
    <property type="entry name" value="His_kinase_dom"/>
</dbReference>
<dbReference type="InterPro" id="IPR003018">
    <property type="entry name" value="GAF"/>
</dbReference>
<dbReference type="PROSITE" id="PS50113">
    <property type="entry name" value="PAC"/>
    <property type="match status" value="1"/>
</dbReference>
<dbReference type="GO" id="GO:0006355">
    <property type="term" value="P:regulation of DNA-templated transcription"/>
    <property type="evidence" value="ECO:0007669"/>
    <property type="project" value="InterPro"/>
</dbReference>
<evidence type="ECO:0000256" key="3">
    <source>
        <dbReference type="ARBA" id="ARBA00022553"/>
    </source>
</evidence>
<accession>A0A5B2VQP6</accession>
<dbReference type="PROSITE" id="PS50112">
    <property type="entry name" value="PAS"/>
    <property type="match status" value="2"/>
</dbReference>
<feature type="domain" description="Histidine kinase" evidence="6">
    <location>
        <begin position="624"/>
        <end position="845"/>
    </location>
</feature>
<dbReference type="Pfam" id="PF02518">
    <property type="entry name" value="HATPase_c"/>
    <property type="match status" value="1"/>
</dbReference>
<dbReference type="PROSITE" id="PS50109">
    <property type="entry name" value="HIS_KIN"/>
    <property type="match status" value="1"/>
</dbReference>
<dbReference type="Pfam" id="PF08447">
    <property type="entry name" value="PAS_3"/>
    <property type="match status" value="1"/>
</dbReference>
<protein>
    <recommendedName>
        <fullName evidence="2">histidine kinase</fullName>
        <ecNumber evidence="2">2.7.13.3</ecNumber>
    </recommendedName>
</protein>
<dbReference type="Gene3D" id="3.30.565.10">
    <property type="entry name" value="Histidine kinase-like ATPase, C-terminal domain"/>
    <property type="match status" value="1"/>
</dbReference>
<dbReference type="SMART" id="SM00388">
    <property type="entry name" value="HisKA"/>
    <property type="match status" value="1"/>
</dbReference>
<evidence type="ECO:0000259" key="7">
    <source>
        <dbReference type="PROSITE" id="PS50112"/>
    </source>
</evidence>
<evidence type="ECO:0000313" key="9">
    <source>
        <dbReference type="EMBL" id="KAA2240572.1"/>
    </source>
</evidence>
<comment type="catalytic activity">
    <reaction evidence="1">
        <text>ATP + protein L-histidine = ADP + protein N-phospho-L-histidine.</text>
        <dbReference type="EC" id="2.7.13.3"/>
    </reaction>
</comment>
<dbReference type="InterPro" id="IPR001610">
    <property type="entry name" value="PAC"/>
</dbReference>
<dbReference type="Gene3D" id="1.10.287.130">
    <property type="match status" value="1"/>
</dbReference>
<dbReference type="RefSeq" id="WP_149841750.1">
    <property type="nucleotide sequence ID" value="NZ_VUOC01000004.1"/>
</dbReference>
<dbReference type="GO" id="GO:0000155">
    <property type="term" value="F:phosphorelay sensor kinase activity"/>
    <property type="evidence" value="ECO:0007669"/>
    <property type="project" value="InterPro"/>
</dbReference>
<dbReference type="Pfam" id="PF00989">
    <property type="entry name" value="PAS"/>
    <property type="match status" value="1"/>
</dbReference>
<reference evidence="9 10" key="2">
    <citation type="submission" date="2019-09" db="EMBL/GenBank/DDBJ databases">
        <authorList>
            <person name="Jin C."/>
        </authorList>
    </citation>
    <scope>NUCLEOTIDE SEQUENCE [LARGE SCALE GENOMIC DNA]</scope>
    <source>
        <strain evidence="9 10">BN140078</strain>
    </source>
</reference>
<dbReference type="InterPro" id="IPR052162">
    <property type="entry name" value="Sensor_kinase/Photoreceptor"/>
</dbReference>
<feature type="domain" description="PAS" evidence="7">
    <location>
        <begin position="214"/>
        <end position="280"/>
    </location>
</feature>
<dbReference type="PRINTS" id="PR00344">
    <property type="entry name" value="BCTRLSENSOR"/>
</dbReference>
<comment type="caution">
    <text evidence="9">The sequence shown here is derived from an EMBL/GenBank/DDBJ whole genome shotgun (WGS) entry which is preliminary data.</text>
</comment>
<gene>
    <name evidence="9" type="ORF">F0L74_30960</name>
</gene>
<dbReference type="InterPro" id="IPR000700">
    <property type="entry name" value="PAS-assoc_C"/>
</dbReference>
<evidence type="ECO:0000256" key="5">
    <source>
        <dbReference type="ARBA" id="ARBA00022777"/>
    </source>
</evidence>
<keyword evidence="3" id="KW-0597">Phosphoprotein</keyword>
<keyword evidence="5" id="KW-0418">Kinase</keyword>